<organism evidence="1 2">
    <name type="scientific">Thalassobaculum litoreum DSM 18839</name>
    <dbReference type="NCBI Taxonomy" id="1123362"/>
    <lineage>
        <taxon>Bacteria</taxon>
        <taxon>Pseudomonadati</taxon>
        <taxon>Pseudomonadota</taxon>
        <taxon>Alphaproteobacteria</taxon>
        <taxon>Rhodospirillales</taxon>
        <taxon>Thalassobaculaceae</taxon>
        <taxon>Thalassobaculum</taxon>
    </lineage>
</organism>
<protein>
    <recommendedName>
        <fullName evidence="3">DUF4384 domain-containing protein</fullName>
    </recommendedName>
</protein>
<dbReference type="Proteomes" id="UP000198615">
    <property type="component" value="Unassembled WGS sequence"/>
</dbReference>
<sequence length="412" mass="43210">MSGRLRVVIATTAGPSTVRRITAEDPALRSVVCLAGTATALPISGDYDAFVRRPTGVVERDTGQRVYRVDVDRPIDDGRSWQLGFYLAHQLKLADRLAEDDAPAEGIVWATGTVDSDLKVGPVARVVDKARRSAALLATGPPVLAVAAVEHADDLPAGAAPLAVRSVDEALAHLGLVAPVVRGPVDWDPVDWGPVDWGRAGRGGGVLGVSLLLGGAAIVWGLWQTPRSQPATEMPPAAGQLAAGQPAAPSAGSVPVFAPARVSFDVLESRPVGDACGPADVADPGPQGPREVCAVAFRATNAGERPVRIWLYGAVQGGVREYASRRRHTELAVGILAPGEAAEVRVQPPDWVRRSIDVRGLLVLADGDRPQVAQAFGAIDLLSSAEIDALVDGLHDQDVEVREILHRVIPAR</sequence>
<dbReference type="EMBL" id="FNBW01000007">
    <property type="protein sequence ID" value="SDF86940.1"/>
    <property type="molecule type" value="Genomic_DNA"/>
</dbReference>
<evidence type="ECO:0008006" key="3">
    <source>
        <dbReference type="Google" id="ProtNLM"/>
    </source>
</evidence>
<comment type="caution">
    <text evidence="1">The sequence shown here is derived from an EMBL/GenBank/DDBJ whole genome shotgun (WGS) entry which is preliminary data.</text>
</comment>
<reference evidence="1 2" key="1">
    <citation type="submission" date="2016-10" db="EMBL/GenBank/DDBJ databases">
        <authorList>
            <person name="Varghese N."/>
            <person name="Submissions S."/>
        </authorList>
    </citation>
    <scope>NUCLEOTIDE SEQUENCE [LARGE SCALE GENOMIC DNA]</scope>
    <source>
        <strain evidence="1 2">DSM 18839</strain>
    </source>
</reference>
<dbReference type="AlphaFoldDB" id="A0A8G2BIX0"/>
<name>A0A8G2BIX0_9PROT</name>
<dbReference type="OrthoDB" id="8436543at2"/>
<evidence type="ECO:0000313" key="1">
    <source>
        <dbReference type="EMBL" id="SDF86940.1"/>
    </source>
</evidence>
<evidence type="ECO:0000313" key="2">
    <source>
        <dbReference type="Proteomes" id="UP000198615"/>
    </source>
</evidence>
<proteinExistence type="predicted"/>
<accession>A0A8G2BIX0</accession>
<gene>
    <name evidence="1" type="ORF">SAMN05660686_02624</name>
</gene>
<keyword evidence="2" id="KW-1185">Reference proteome</keyword>
<dbReference type="RefSeq" id="WP_093150885.1">
    <property type="nucleotide sequence ID" value="NZ_FNBW01000007.1"/>
</dbReference>